<protein>
    <recommendedName>
        <fullName evidence="3">Phage gp6-like head-tail connector protein</fullName>
    </recommendedName>
</protein>
<dbReference type="KEGG" id="ehn:H9Q80_00190"/>
<evidence type="ECO:0000313" key="1">
    <source>
        <dbReference type="EMBL" id="QNM12410.1"/>
    </source>
</evidence>
<dbReference type="AlphaFoldDB" id="A0A7G9GNM8"/>
<reference evidence="1 2" key="1">
    <citation type="submission" date="2020-08" db="EMBL/GenBank/DDBJ databases">
        <authorList>
            <person name="Liu C."/>
            <person name="Sun Q."/>
        </authorList>
    </citation>
    <scope>NUCLEOTIDE SEQUENCE [LARGE SCALE GENOMIC DNA]</scope>
    <source>
        <strain evidence="1 2">NSJ-61</strain>
    </source>
</reference>
<organism evidence="1 2">
    <name type="scientific">[Eubacterium] hominis</name>
    <dbReference type="NCBI Taxonomy" id="2764325"/>
    <lineage>
        <taxon>Bacteria</taxon>
        <taxon>Bacillati</taxon>
        <taxon>Bacillota</taxon>
        <taxon>Erysipelotrichia</taxon>
        <taxon>Erysipelotrichales</taxon>
        <taxon>Erysipelotrichaceae</taxon>
        <taxon>Amedibacillus</taxon>
    </lineage>
</organism>
<sequence length="126" mass="14375">MVTKELKDSIIDIVIKKPGKENLKPEDLNESIERVAIVVSRYCRLRNLPYDLRYTLADIVSDTYDMLNPTPPEEDVEIDESKVKSIKQGDTTIELNVAAGQVCENVSDVVKKYVKDLAPYKGVFWR</sequence>
<accession>A0A7G9GNM8</accession>
<dbReference type="EMBL" id="CP060636">
    <property type="protein sequence ID" value="QNM12410.1"/>
    <property type="molecule type" value="Genomic_DNA"/>
</dbReference>
<keyword evidence="2" id="KW-1185">Reference proteome</keyword>
<evidence type="ECO:0008006" key="3">
    <source>
        <dbReference type="Google" id="ProtNLM"/>
    </source>
</evidence>
<dbReference type="RefSeq" id="WP_118667124.1">
    <property type="nucleotide sequence ID" value="NZ_CP060636.1"/>
</dbReference>
<evidence type="ECO:0000313" key="2">
    <source>
        <dbReference type="Proteomes" id="UP000515856"/>
    </source>
</evidence>
<dbReference type="Proteomes" id="UP000515856">
    <property type="component" value="Chromosome"/>
</dbReference>
<gene>
    <name evidence="1" type="ORF">H9Q80_00190</name>
</gene>
<proteinExistence type="predicted"/>
<name>A0A7G9GNM8_9FIRM</name>